<dbReference type="Gene3D" id="1.10.10.10">
    <property type="entry name" value="Winged helix-like DNA-binding domain superfamily/Winged helix DNA-binding domain"/>
    <property type="match status" value="1"/>
</dbReference>
<dbReference type="Proteomes" id="UP001551329">
    <property type="component" value="Unassembled WGS sequence"/>
</dbReference>
<sequence length="367" mass="40074">MITTGGGTGTENGTERSEGSPDAVVNLYQELRRRGVSSLGEVGAQLSLSPEEYERCRCELTDLGLIVPTNPAQHGARAELRAGLQEGEGGRQPDGDGDTVAVIDPEIALLRLLHREREQLREHLDEADRAYGTLETLAGAFLRAGSLTRSDADVELLSDYRRIQQVLEDITDVIQHSLASMHPTSLVREVAERVLSRDRRQIENGVRVRAMYSERVVSVPEVAELLRRRVETGVEVRITPAVPMTMIIADAQFAMVPVDPAEPMAGAVLARGPALVRSYIALYEHCWHTASPYGDGSTPEQGGDGLSEQQRAALTMLASGMKDEKIARGLGVSLRTVSRMLSELMQEMGATSRFEAGVRAHRLGWVD</sequence>
<feature type="compositionally biased region" description="Gly residues" evidence="2">
    <location>
        <begin position="1"/>
        <end position="10"/>
    </location>
</feature>
<comment type="caution">
    <text evidence="4">The sequence shown here is derived from an EMBL/GenBank/DDBJ whole genome shotgun (WGS) entry which is preliminary data.</text>
</comment>
<name>A0ABV3CKE0_9ACTN</name>
<dbReference type="PANTHER" id="PTHR34293">
    <property type="entry name" value="HTH-TYPE TRANSCRIPTIONAL REGULATOR TRMBL2"/>
    <property type="match status" value="1"/>
</dbReference>
<dbReference type="SMART" id="SM00421">
    <property type="entry name" value="HTH_LUXR"/>
    <property type="match status" value="1"/>
</dbReference>
<feature type="domain" description="HTH luxR-type" evidence="3">
    <location>
        <begin position="299"/>
        <end position="364"/>
    </location>
</feature>
<evidence type="ECO:0000313" key="5">
    <source>
        <dbReference type="Proteomes" id="UP001551329"/>
    </source>
</evidence>
<gene>
    <name evidence="4" type="ORF">AB0A88_34780</name>
</gene>
<protein>
    <submittedName>
        <fullName evidence="4">Helix-turn-helix transcriptional regulator</fullName>
    </submittedName>
</protein>
<proteinExistence type="predicted"/>
<feature type="coiled-coil region" evidence="1">
    <location>
        <begin position="110"/>
        <end position="137"/>
    </location>
</feature>
<keyword evidence="5" id="KW-1185">Reference proteome</keyword>
<evidence type="ECO:0000313" key="4">
    <source>
        <dbReference type="EMBL" id="MEU7075256.1"/>
    </source>
</evidence>
<evidence type="ECO:0000256" key="2">
    <source>
        <dbReference type="SAM" id="MobiDB-lite"/>
    </source>
</evidence>
<dbReference type="InterPro" id="IPR036388">
    <property type="entry name" value="WH-like_DNA-bd_sf"/>
</dbReference>
<dbReference type="Pfam" id="PF00196">
    <property type="entry name" value="GerE"/>
    <property type="match status" value="1"/>
</dbReference>
<keyword evidence="1" id="KW-0175">Coiled coil</keyword>
<feature type="region of interest" description="Disordered" evidence="2">
    <location>
        <begin position="1"/>
        <end position="21"/>
    </location>
</feature>
<dbReference type="InterPro" id="IPR016032">
    <property type="entry name" value="Sig_transdc_resp-reg_C-effctor"/>
</dbReference>
<dbReference type="CDD" id="cd06170">
    <property type="entry name" value="LuxR_C_like"/>
    <property type="match status" value="1"/>
</dbReference>
<dbReference type="InterPro" id="IPR051797">
    <property type="entry name" value="TrmB-like"/>
</dbReference>
<organism evidence="4 5">
    <name type="scientific">Streptomyces narbonensis</name>
    <dbReference type="NCBI Taxonomy" id="67333"/>
    <lineage>
        <taxon>Bacteria</taxon>
        <taxon>Bacillati</taxon>
        <taxon>Actinomycetota</taxon>
        <taxon>Actinomycetes</taxon>
        <taxon>Kitasatosporales</taxon>
        <taxon>Streptomycetaceae</taxon>
        <taxon>Streptomyces</taxon>
    </lineage>
</organism>
<dbReference type="SUPFAM" id="SSF46894">
    <property type="entry name" value="C-terminal effector domain of the bipartite response regulators"/>
    <property type="match status" value="1"/>
</dbReference>
<reference evidence="4 5" key="1">
    <citation type="submission" date="2024-06" db="EMBL/GenBank/DDBJ databases">
        <title>The Natural Products Discovery Center: Release of the First 8490 Sequenced Strains for Exploring Actinobacteria Biosynthetic Diversity.</title>
        <authorList>
            <person name="Kalkreuter E."/>
            <person name="Kautsar S.A."/>
            <person name="Yang D."/>
            <person name="Bader C.D."/>
            <person name="Teijaro C.N."/>
            <person name="Fluegel L."/>
            <person name="Davis C.M."/>
            <person name="Simpson J.R."/>
            <person name="Lauterbach L."/>
            <person name="Steele A.D."/>
            <person name="Gui C."/>
            <person name="Meng S."/>
            <person name="Li G."/>
            <person name="Viehrig K."/>
            <person name="Ye F."/>
            <person name="Su P."/>
            <person name="Kiefer A.F."/>
            <person name="Nichols A."/>
            <person name="Cepeda A.J."/>
            <person name="Yan W."/>
            <person name="Fan B."/>
            <person name="Jiang Y."/>
            <person name="Adhikari A."/>
            <person name="Zheng C.-J."/>
            <person name="Schuster L."/>
            <person name="Cowan T.M."/>
            <person name="Smanski M.J."/>
            <person name="Chevrette M.G."/>
            <person name="De Carvalho L.P.S."/>
            <person name="Shen B."/>
        </authorList>
    </citation>
    <scope>NUCLEOTIDE SEQUENCE [LARGE SCALE GENOMIC DNA]</scope>
    <source>
        <strain evidence="4 5">NPDC045974</strain>
    </source>
</reference>
<dbReference type="PROSITE" id="PS50043">
    <property type="entry name" value="HTH_LUXR_2"/>
    <property type="match status" value="1"/>
</dbReference>
<dbReference type="RefSeq" id="WP_358475310.1">
    <property type="nucleotide sequence ID" value="NZ_JBEZAE010000036.1"/>
</dbReference>
<accession>A0ABV3CKE0</accession>
<evidence type="ECO:0000259" key="3">
    <source>
        <dbReference type="PROSITE" id="PS50043"/>
    </source>
</evidence>
<dbReference type="PANTHER" id="PTHR34293:SF1">
    <property type="entry name" value="HTH-TYPE TRANSCRIPTIONAL REGULATOR TRMBL2"/>
    <property type="match status" value="1"/>
</dbReference>
<dbReference type="InterPro" id="IPR000792">
    <property type="entry name" value="Tscrpt_reg_LuxR_C"/>
</dbReference>
<dbReference type="EMBL" id="JBEZAE010000036">
    <property type="protein sequence ID" value="MEU7075256.1"/>
    <property type="molecule type" value="Genomic_DNA"/>
</dbReference>
<evidence type="ECO:0000256" key="1">
    <source>
        <dbReference type="SAM" id="Coils"/>
    </source>
</evidence>